<sequence length="461" mass="53151">MKRTNKESVHADETNNTAEVRGNDIVEVHGDDHDDVGEVGLEMKIEYDHDVDEADPPQITEEQNSNINLKDIGMWPAMFNYNIREMLKQQGSKAVKNIDCEFKEVWKELEIRLFKGKTMDNKHQHLIKNTTDKLKQILSRLLDIIMFLTKQNLALRGYREHIRVGQLEMDDINIRECRGKAFDNAAVVAGHRSASTYRWYILIEITGVTIKGACEMRWSSRSDPVKVIHTKFTEVITALERLMEDVENATTRSDAGFFGEHHFLKMKAITQPLNVKEWNEVLDKMMRYHANISEEIKVLVQTIRKEMQPDLIPIAEDKANYGKIIKQAIRSMWALEYEIDDLQGDFAKNIGSIDIQNLTDDFVEDVMLQSKPLQAILFEIRTRQKTIMDDVKTKYSDKFKDLEPLTIKRPSKPMKKPEGEKKEETKPAESEKPKEEAKVPEEVLAEQPPVVEQTPEVAATA</sequence>
<name>A0A7R8CVN6_LEPSM</name>
<gene>
    <name evidence="2" type="ORF">LSAA_10613</name>
</gene>
<feature type="compositionally biased region" description="Basic and acidic residues" evidence="1">
    <location>
        <begin position="1"/>
        <end position="13"/>
    </location>
</feature>
<evidence type="ECO:0000256" key="1">
    <source>
        <dbReference type="SAM" id="MobiDB-lite"/>
    </source>
</evidence>
<feature type="region of interest" description="Disordered" evidence="1">
    <location>
        <begin position="1"/>
        <end position="29"/>
    </location>
</feature>
<dbReference type="AlphaFoldDB" id="A0A7R8CVN6"/>
<dbReference type="EMBL" id="HG994584">
    <property type="protein sequence ID" value="CAF2945178.1"/>
    <property type="molecule type" value="Genomic_DNA"/>
</dbReference>
<dbReference type="Proteomes" id="UP000675881">
    <property type="component" value="Chromosome 5"/>
</dbReference>
<keyword evidence="3" id="KW-1185">Reference proteome</keyword>
<dbReference type="OrthoDB" id="6365723at2759"/>
<evidence type="ECO:0000313" key="2">
    <source>
        <dbReference type="EMBL" id="CAF2945178.1"/>
    </source>
</evidence>
<protein>
    <submittedName>
        <fullName evidence="2">(salmon louse) hypothetical protein</fullName>
    </submittedName>
</protein>
<evidence type="ECO:0000313" key="3">
    <source>
        <dbReference type="Proteomes" id="UP000675881"/>
    </source>
</evidence>
<accession>A0A7R8CVN6</accession>
<feature type="region of interest" description="Disordered" evidence="1">
    <location>
        <begin position="402"/>
        <end position="461"/>
    </location>
</feature>
<organism evidence="2 3">
    <name type="scientific">Lepeophtheirus salmonis</name>
    <name type="common">Salmon louse</name>
    <name type="synonym">Caligus salmonis</name>
    <dbReference type="NCBI Taxonomy" id="72036"/>
    <lineage>
        <taxon>Eukaryota</taxon>
        <taxon>Metazoa</taxon>
        <taxon>Ecdysozoa</taxon>
        <taxon>Arthropoda</taxon>
        <taxon>Crustacea</taxon>
        <taxon>Multicrustacea</taxon>
        <taxon>Hexanauplia</taxon>
        <taxon>Copepoda</taxon>
        <taxon>Siphonostomatoida</taxon>
        <taxon>Caligidae</taxon>
        <taxon>Lepeophtheirus</taxon>
    </lineage>
</organism>
<proteinExistence type="predicted"/>
<feature type="compositionally biased region" description="Basic and acidic residues" evidence="1">
    <location>
        <begin position="415"/>
        <end position="441"/>
    </location>
</feature>
<reference evidence="2" key="1">
    <citation type="submission" date="2021-02" db="EMBL/GenBank/DDBJ databases">
        <authorList>
            <person name="Bekaert M."/>
        </authorList>
    </citation>
    <scope>NUCLEOTIDE SEQUENCE</scope>
    <source>
        <strain evidence="2">IoA-00</strain>
    </source>
</reference>